<dbReference type="Proteomes" id="UP001597525">
    <property type="component" value="Unassembled WGS sequence"/>
</dbReference>
<proteinExistence type="predicted"/>
<sequence>MQKRIFVMGDIHGAHKALVQCIQRSGFDYQYDILIQLGDIADGHNEVFECVEELLNIKHLIAVKGNHDVWFKEFIDSDYHPVGWRYGGEGTIASYIRNVRPDGVIIRKGDSLKTSLGASDIPLSHRKLFSDQMLYHIDSQNRLFVHAGFNAKLPFEGQQESTYYFDRDLWTNAMHKSRSRGDFEQEKIGGFENIFIGHTATTYWQTDLPMQALNITNLDTGAGQVGKLTIMDVDTQEYWQSDDLKALYSQHFQY</sequence>
<dbReference type="PANTHER" id="PTHR42850">
    <property type="entry name" value="METALLOPHOSPHOESTERASE"/>
    <property type="match status" value="1"/>
</dbReference>
<feature type="domain" description="Calcineurin-like phosphoesterase" evidence="1">
    <location>
        <begin position="4"/>
        <end position="110"/>
    </location>
</feature>
<name>A0ABW6B8X2_9SPHI</name>
<dbReference type="InterPro" id="IPR004843">
    <property type="entry name" value="Calcineurin-like_PHP"/>
</dbReference>
<accession>A0ABW6B8X2</accession>
<dbReference type="EMBL" id="JBHUPB010000001">
    <property type="protein sequence ID" value="MFD2965842.1"/>
    <property type="molecule type" value="Genomic_DNA"/>
</dbReference>
<organism evidence="2 3">
    <name type="scientific">Sphingobacterium bambusae</name>
    <dbReference type="NCBI Taxonomy" id="662858"/>
    <lineage>
        <taxon>Bacteria</taxon>
        <taxon>Pseudomonadati</taxon>
        <taxon>Bacteroidota</taxon>
        <taxon>Sphingobacteriia</taxon>
        <taxon>Sphingobacteriales</taxon>
        <taxon>Sphingobacteriaceae</taxon>
        <taxon>Sphingobacterium</taxon>
    </lineage>
</organism>
<dbReference type="Pfam" id="PF00149">
    <property type="entry name" value="Metallophos"/>
    <property type="match status" value="1"/>
</dbReference>
<evidence type="ECO:0000259" key="1">
    <source>
        <dbReference type="Pfam" id="PF00149"/>
    </source>
</evidence>
<dbReference type="PANTHER" id="PTHR42850:SF4">
    <property type="entry name" value="ZINC-DEPENDENT ENDOPOLYPHOSPHATASE"/>
    <property type="match status" value="1"/>
</dbReference>
<dbReference type="InterPro" id="IPR029052">
    <property type="entry name" value="Metallo-depent_PP-like"/>
</dbReference>
<dbReference type="InterPro" id="IPR050126">
    <property type="entry name" value="Ap4A_hydrolase"/>
</dbReference>
<evidence type="ECO:0000313" key="3">
    <source>
        <dbReference type="Proteomes" id="UP001597525"/>
    </source>
</evidence>
<dbReference type="Gene3D" id="3.60.21.10">
    <property type="match status" value="1"/>
</dbReference>
<keyword evidence="3" id="KW-1185">Reference proteome</keyword>
<reference evidence="3" key="1">
    <citation type="journal article" date="2019" name="Int. J. Syst. Evol. Microbiol.">
        <title>The Global Catalogue of Microorganisms (GCM) 10K type strain sequencing project: providing services to taxonomists for standard genome sequencing and annotation.</title>
        <authorList>
            <consortium name="The Broad Institute Genomics Platform"/>
            <consortium name="The Broad Institute Genome Sequencing Center for Infectious Disease"/>
            <person name="Wu L."/>
            <person name="Ma J."/>
        </authorList>
    </citation>
    <scope>NUCLEOTIDE SEQUENCE [LARGE SCALE GENOMIC DNA]</scope>
    <source>
        <strain evidence="3">KCTC 22814</strain>
    </source>
</reference>
<evidence type="ECO:0000313" key="2">
    <source>
        <dbReference type="EMBL" id="MFD2965842.1"/>
    </source>
</evidence>
<protein>
    <submittedName>
        <fullName evidence="2">Metallophosphoesterase</fullName>
    </submittedName>
</protein>
<dbReference type="SUPFAM" id="SSF56300">
    <property type="entry name" value="Metallo-dependent phosphatases"/>
    <property type="match status" value="1"/>
</dbReference>
<gene>
    <name evidence="2" type="ORF">ACFS7Y_00455</name>
</gene>
<dbReference type="RefSeq" id="WP_320184722.1">
    <property type="nucleotide sequence ID" value="NZ_CP138332.1"/>
</dbReference>
<comment type="caution">
    <text evidence="2">The sequence shown here is derived from an EMBL/GenBank/DDBJ whole genome shotgun (WGS) entry which is preliminary data.</text>
</comment>